<dbReference type="Proteomes" id="UP000887565">
    <property type="component" value="Unplaced"/>
</dbReference>
<organism evidence="1 2">
    <name type="scientific">Romanomermis culicivorax</name>
    <name type="common">Nematode worm</name>
    <dbReference type="NCBI Taxonomy" id="13658"/>
    <lineage>
        <taxon>Eukaryota</taxon>
        <taxon>Metazoa</taxon>
        <taxon>Ecdysozoa</taxon>
        <taxon>Nematoda</taxon>
        <taxon>Enoplea</taxon>
        <taxon>Dorylaimia</taxon>
        <taxon>Mermithida</taxon>
        <taxon>Mermithoidea</taxon>
        <taxon>Mermithidae</taxon>
        <taxon>Romanomermis</taxon>
    </lineage>
</organism>
<keyword evidence="1" id="KW-1185">Reference proteome</keyword>
<proteinExistence type="predicted"/>
<dbReference type="WBParaSite" id="nRc.2.0.1.t41906-RA">
    <property type="protein sequence ID" value="nRc.2.0.1.t41906-RA"/>
    <property type="gene ID" value="nRc.2.0.1.g41906"/>
</dbReference>
<dbReference type="AlphaFoldDB" id="A0A915KTV4"/>
<evidence type="ECO:0000313" key="1">
    <source>
        <dbReference type="Proteomes" id="UP000887565"/>
    </source>
</evidence>
<protein>
    <submittedName>
        <fullName evidence="2">Uncharacterized protein</fullName>
    </submittedName>
</protein>
<sequence>MLLRIILPVEIARGSSQKSPLRQNYETRS</sequence>
<name>A0A915KTV4_ROMCU</name>
<evidence type="ECO:0000313" key="2">
    <source>
        <dbReference type="WBParaSite" id="nRc.2.0.1.t41906-RA"/>
    </source>
</evidence>
<reference evidence="2" key="1">
    <citation type="submission" date="2022-11" db="UniProtKB">
        <authorList>
            <consortium name="WormBaseParasite"/>
        </authorList>
    </citation>
    <scope>IDENTIFICATION</scope>
</reference>
<accession>A0A915KTV4</accession>